<keyword evidence="1" id="KW-0175">Coiled coil</keyword>
<evidence type="ECO:0008006" key="3">
    <source>
        <dbReference type="Google" id="ProtNLM"/>
    </source>
</evidence>
<evidence type="ECO:0000313" key="2">
    <source>
        <dbReference type="EMBL" id="GER92372.1"/>
    </source>
</evidence>
<protein>
    <recommendedName>
        <fullName evidence="3">DUF4398 domain-containing protein</fullName>
    </recommendedName>
</protein>
<reference evidence="2" key="1">
    <citation type="submission" date="2019-10" db="EMBL/GenBank/DDBJ databases">
        <title>Metagenomic sequencing of thiosulfate-disproportionating enrichment culture.</title>
        <authorList>
            <person name="Umezawa K."/>
            <person name="Kojima H."/>
            <person name="Fukui M."/>
        </authorList>
    </citation>
    <scope>NUCLEOTIDE SEQUENCE</scope>
    <source>
        <strain evidence="2">45J</strain>
    </source>
</reference>
<proteinExistence type="predicted"/>
<name>A0A5J4KZA8_9ZZZZ</name>
<dbReference type="AlphaFoldDB" id="A0A5J4KZA8"/>
<dbReference type="EMBL" id="BLAB01000001">
    <property type="protein sequence ID" value="GER92372.1"/>
    <property type="molecule type" value="Genomic_DNA"/>
</dbReference>
<comment type="caution">
    <text evidence="2">The sequence shown here is derived from an EMBL/GenBank/DDBJ whole genome shotgun (WGS) entry which is preliminary data.</text>
</comment>
<sequence length="133" mass="14822">MKATKALLISLCLLQFVFFQAAISEGGITQSVIDEYRQVKESVEKLPQTKAGKYAKEIVENASRSILMAREGLEAGDEKRMKEAIDMAKIQITFADAVAAERETAEKIEVLKAELRLLEQKLNDYLSAKGVTR</sequence>
<organism evidence="2">
    <name type="scientific">hot springs metagenome</name>
    <dbReference type="NCBI Taxonomy" id="433727"/>
    <lineage>
        <taxon>unclassified sequences</taxon>
        <taxon>metagenomes</taxon>
        <taxon>ecological metagenomes</taxon>
    </lineage>
</organism>
<accession>A0A5J4KZA8</accession>
<feature type="coiled-coil region" evidence="1">
    <location>
        <begin position="101"/>
        <end position="128"/>
    </location>
</feature>
<evidence type="ECO:0000256" key="1">
    <source>
        <dbReference type="SAM" id="Coils"/>
    </source>
</evidence>
<gene>
    <name evidence="2" type="ORF">A45J_0087</name>
</gene>